<feature type="transmembrane region" description="Helical" evidence="2">
    <location>
        <begin position="78"/>
        <end position="98"/>
    </location>
</feature>
<evidence type="ECO:0000313" key="3">
    <source>
        <dbReference type="EMBL" id="KJA29232.1"/>
    </source>
</evidence>
<sequence>MDFVQSLDPSKLVLAGTALSFLLSIAATPPYNLPIFLFGCYAQEATEATQSLQIFTGLLGVSSVFDIVWMIKNEQNGFFKFLTVCLLLLKLPTLLAFANALRQRGGHFGGLGSANLGGPTVWSMPGGFTSGGREGYQTVDDDAFVRNIRPGPPVPQKAAPPPADLPAAPGAYQSV</sequence>
<organism evidence="3 4">
    <name type="scientific">Hypholoma sublateritium (strain FD-334 SS-4)</name>
    <dbReference type="NCBI Taxonomy" id="945553"/>
    <lineage>
        <taxon>Eukaryota</taxon>
        <taxon>Fungi</taxon>
        <taxon>Dikarya</taxon>
        <taxon>Basidiomycota</taxon>
        <taxon>Agaricomycotina</taxon>
        <taxon>Agaricomycetes</taxon>
        <taxon>Agaricomycetidae</taxon>
        <taxon>Agaricales</taxon>
        <taxon>Agaricineae</taxon>
        <taxon>Strophariaceae</taxon>
        <taxon>Hypholoma</taxon>
    </lineage>
</organism>
<keyword evidence="4" id="KW-1185">Reference proteome</keyword>
<dbReference type="OMA" id="PIYNFPL"/>
<keyword evidence="2" id="KW-0472">Membrane</keyword>
<dbReference type="AlphaFoldDB" id="A0A0D2LMK7"/>
<evidence type="ECO:0000313" key="4">
    <source>
        <dbReference type="Proteomes" id="UP000054270"/>
    </source>
</evidence>
<keyword evidence="2" id="KW-1133">Transmembrane helix</keyword>
<gene>
    <name evidence="3" type="ORF">HYPSUDRAFT_196627</name>
</gene>
<accession>A0A0D2LMK7</accession>
<name>A0A0D2LMK7_HYPSF</name>
<proteinExistence type="predicted"/>
<keyword evidence="2" id="KW-0812">Transmembrane</keyword>
<feature type="compositionally biased region" description="Low complexity" evidence="1">
    <location>
        <begin position="165"/>
        <end position="175"/>
    </location>
</feature>
<reference evidence="4" key="1">
    <citation type="submission" date="2014-04" db="EMBL/GenBank/DDBJ databases">
        <title>Evolutionary Origins and Diversification of the Mycorrhizal Mutualists.</title>
        <authorList>
            <consortium name="DOE Joint Genome Institute"/>
            <consortium name="Mycorrhizal Genomics Consortium"/>
            <person name="Kohler A."/>
            <person name="Kuo A."/>
            <person name="Nagy L.G."/>
            <person name="Floudas D."/>
            <person name="Copeland A."/>
            <person name="Barry K.W."/>
            <person name="Cichocki N."/>
            <person name="Veneault-Fourrey C."/>
            <person name="LaButti K."/>
            <person name="Lindquist E.A."/>
            <person name="Lipzen A."/>
            <person name="Lundell T."/>
            <person name="Morin E."/>
            <person name="Murat C."/>
            <person name="Riley R."/>
            <person name="Ohm R."/>
            <person name="Sun H."/>
            <person name="Tunlid A."/>
            <person name="Henrissat B."/>
            <person name="Grigoriev I.V."/>
            <person name="Hibbett D.S."/>
            <person name="Martin F."/>
        </authorList>
    </citation>
    <scope>NUCLEOTIDE SEQUENCE [LARGE SCALE GENOMIC DNA]</scope>
    <source>
        <strain evidence="4">FD-334 SS-4</strain>
    </source>
</reference>
<feature type="region of interest" description="Disordered" evidence="1">
    <location>
        <begin position="147"/>
        <end position="175"/>
    </location>
</feature>
<dbReference type="OrthoDB" id="2500246at2759"/>
<feature type="compositionally biased region" description="Pro residues" evidence="1">
    <location>
        <begin position="150"/>
        <end position="164"/>
    </location>
</feature>
<dbReference type="Proteomes" id="UP000054270">
    <property type="component" value="Unassembled WGS sequence"/>
</dbReference>
<feature type="transmembrane region" description="Helical" evidence="2">
    <location>
        <begin position="51"/>
        <end position="71"/>
    </location>
</feature>
<evidence type="ECO:0000256" key="2">
    <source>
        <dbReference type="SAM" id="Phobius"/>
    </source>
</evidence>
<protein>
    <submittedName>
        <fullName evidence="3">Uncharacterized protein</fullName>
    </submittedName>
</protein>
<evidence type="ECO:0000256" key="1">
    <source>
        <dbReference type="SAM" id="MobiDB-lite"/>
    </source>
</evidence>
<dbReference type="EMBL" id="KN817519">
    <property type="protein sequence ID" value="KJA29232.1"/>
    <property type="molecule type" value="Genomic_DNA"/>
</dbReference>